<protein>
    <submittedName>
        <fullName evidence="1">Uncharacterized protein</fullName>
    </submittedName>
</protein>
<name>A0A0F5HQJ7_BACTR</name>
<evidence type="ECO:0000313" key="2">
    <source>
        <dbReference type="Proteomes" id="UP000031563"/>
    </source>
</evidence>
<reference evidence="1" key="1">
    <citation type="submission" date="2015-02" db="EMBL/GenBank/DDBJ databases">
        <title>Genome Assembly of Bacillaceae bacterium MTCC 8252.</title>
        <authorList>
            <person name="Verma A."/>
            <person name="Khatri I."/>
            <person name="Mual P."/>
            <person name="Subramanian S."/>
            <person name="Krishnamurthi S."/>
        </authorList>
    </citation>
    <scope>NUCLEOTIDE SEQUENCE [LARGE SCALE GENOMIC DNA]</scope>
    <source>
        <strain evidence="1">MTCC 8252</strain>
    </source>
</reference>
<accession>A0A0F5HQJ7</accession>
<gene>
    <name evidence="1" type="ORF">QY95_03376</name>
</gene>
<proteinExistence type="predicted"/>
<dbReference type="STRING" id="1221996.QY95_03376"/>
<comment type="caution">
    <text evidence="1">The sequence shown here is derived from an EMBL/GenBank/DDBJ whole genome shotgun (WGS) entry which is preliminary data.</text>
</comment>
<sequence>MIKRKIRSQKINISHISLFDEKNTGLSSFPPYKYAFNNWQVSQIHIKLPLPLFERLKIEGKYHPFAECVL</sequence>
<keyword evidence="2" id="KW-1185">Reference proteome</keyword>
<dbReference type="Proteomes" id="UP000031563">
    <property type="component" value="Unassembled WGS sequence"/>
</dbReference>
<evidence type="ECO:0000313" key="1">
    <source>
        <dbReference type="EMBL" id="KKB35523.1"/>
    </source>
</evidence>
<organism evidence="1 2">
    <name type="scientific">Bacillus thermotolerans</name>
    <name type="common">Quasibacillus thermotolerans</name>
    <dbReference type="NCBI Taxonomy" id="1221996"/>
    <lineage>
        <taxon>Bacteria</taxon>
        <taxon>Bacillati</taxon>
        <taxon>Bacillota</taxon>
        <taxon>Bacilli</taxon>
        <taxon>Bacillales</taxon>
        <taxon>Bacillaceae</taxon>
        <taxon>Bacillus</taxon>
    </lineage>
</organism>
<dbReference type="AlphaFoldDB" id="A0A0F5HQJ7"/>
<dbReference type="EMBL" id="JWIR02000071">
    <property type="protein sequence ID" value="KKB35523.1"/>
    <property type="molecule type" value="Genomic_DNA"/>
</dbReference>